<dbReference type="CDD" id="cd02969">
    <property type="entry name" value="PRX_like1"/>
    <property type="match status" value="1"/>
</dbReference>
<dbReference type="InterPro" id="IPR013766">
    <property type="entry name" value="Thioredoxin_domain"/>
</dbReference>
<dbReference type="EMBL" id="QKSB01000012">
    <property type="protein sequence ID" value="PZE16108.1"/>
    <property type="molecule type" value="Genomic_DNA"/>
</dbReference>
<feature type="signal peptide" evidence="2">
    <location>
        <begin position="1"/>
        <end position="19"/>
    </location>
</feature>
<dbReference type="PANTHER" id="PTHR43640">
    <property type="entry name" value="OS07G0260300 PROTEIN"/>
    <property type="match status" value="1"/>
</dbReference>
<evidence type="ECO:0000259" key="3">
    <source>
        <dbReference type="PROSITE" id="PS51352"/>
    </source>
</evidence>
<gene>
    <name evidence="4" type="ORF">DNU06_15030</name>
</gene>
<accession>A0A2W1NNE2</accession>
<dbReference type="Pfam" id="PF00578">
    <property type="entry name" value="AhpC-TSA"/>
    <property type="match status" value="1"/>
</dbReference>
<evidence type="ECO:0000256" key="2">
    <source>
        <dbReference type="SAM" id="SignalP"/>
    </source>
</evidence>
<feature type="domain" description="Thioredoxin" evidence="3">
    <location>
        <begin position="86"/>
        <end position="235"/>
    </location>
</feature>
<dbReference type="SUPFAM" id="SSF52833">
    <property type="entry name" value="Thioredoxin-like"/>
    <property type="match status" value="1"/>
</dbReference>
<dbReference type="InterPro" id="IPR036249">
    <property type="entry name" value="Thioredoxin-like_sf"/>
</dbReference>
<dbReference type="GO" id="GO:0016491">
    <property type="term" value="F:oxidoreductase activity"/>
    <property type="evidence" value="ECO:0007669"/>
    <property type="project" value="InterPro"/>
</dbReference>
<sequence length="260" mass="28644">MKRISILIAFIGISVAVFTACSNETKTNEEGSEAHHGDRKGPPHGDDRKGPPHGDDRKGPPHGDRKGPPRGGSPEQTRTLEEIGGYKIGEVATDFNLKNVDGEMFSMSSIKNAKGYIVTFTCNECPFAKLYEDRLIALHNTYAPQGYAVIAINSNSPENEMENFEAMQKRAQEKNFPFVYLVDEGSKVYPKYGAVRTPHVFLLDQDYKVQYIGAIDDNAKSPEDVKEKFLENAIAALEKGEKPNPNLTKAIGCPIKPSKG</sequence>
<organism evidence="4 5">
    <name type="scientific">Putridiphycobacter roseus</name>
    <dbReference type="NCBI Taxonomy" id="2219161"/>
    <lineage>
        <taxon>Bacteria</taxon>
        <taxon>Pseudomonadati</taxon>
        <taxon>Bacteroidota</taxon>
        <taxon>Flavobacteriia</taxon>
        <taxon>Flavobacteriales</taxon>
        <taxon>Crocinitomicaceae</taxon>
        <taxon>Putridiphycobacter</taxon>
    </lineage>
</organism>
<dbReference type="RefSeq" id="WP_111064317.1">
    <property type="nucleotide sequence ID" value="NZ_JBHUCU010000001.1"/>
</dbReference>
<name>A0A2W1NNE2_9FLAO</name>
<keyword evidence="5" id="KW-1185">Reference proteome</keyword>
<dbReference type="Proteomes" id="UP000249248">
    <property type="component" value="Unassembled WGS sequence"/>
</dbReference>
<keyword evidence="2" id="KW-0732">Signal</keyword>
<evidence type="ECO:0000313" key="5">
    <source>
        <dbReference type="Proteomes" id="UP000249248"/>
    </source>
</evidence>
<reference evidence="4 5" key="1">
    <citation type="submission" date="2018-06" db="EMBL/GenBank/DDBJ databases">
        <title>The draft genome sequence of Crocinitomix sp. SM1701.</title>
        <authorList>
            <person name="Zhang X."/>
        </authorList>
    </citation>
    <scope>NUCLEOTIDE SEQUENCE [LARGE SCALE GENOMIC DNA]</scope>
    <source>
        <strain evidence="4 5">SM1701</strain>
    </source>
</reference>
<evidence type="ECO:0000313" key="4">
    <source>
        <dbReference type="EMBL" id="PZE16108.1"/>
    </source>
</evidence>
<dbReference type="AlphaFoldDB" id="A0A2W1NNE2"/>
<dbReference type="PANTHER" id="PTHR43640:SF1">
    <property type="entry name" value="THIOREDOXIN-DEPENDENT PEROXIREDOXIN"/>
    <property type="match status" value="1"/>
</dbReference>
<dbReference type="InterPro" id="IPR047262">
    <property type="entry name" value="PRX-like1"/>
</dbReference>
<dbReference type="OrthoDB" id="9809746at2"/>
<dbReference type="Gene3D" id="3.40.30.10">
    <property type="entry name" value="Glutaredoxin"/>
    <property type="match status" value="1"/>
</dbReference>
<dbReference type="PROSITE" id="PS51257">
    <property type="entry name" value="PROKAR_LIPOPROTEIN"/>
    <property type="match status" value="1"/>
</dbReference>
<protein>
    <recommendedName>
        <fullName evidence="3">Thioredoxin domain-containing protein</fullName>
    </recommendedName>
</protein>
<proteinExistence type="predicted"/>
<evidence type="ECO:0000256" key="1">
    <source>
        <dbReference type="SAM" id="MobiDB-lite"/>
    </source>
</evidence>
<feature type="chain" id="PRO_5015973999" description="Thioredoxin domain-containing protein" evidence="2">
    <location>
        <begin position="20"/>
        <end position="260"/>
    </location>
</feature>
<dbReference type="GO" id="GO:0016209">
    <property type="term" value="F:antioxidant activity"/>
    <property type="evidence" value="ECO:0007669"/>
    <property type="project" value="InterPro"/>
</dbReference>
<comment type="caution">
    <text evidence="4">The sequence shown here is derived from an EMBL/GenBank/DDBJ whole genome shotgun (WGS) entry which is preliminary data.</text>
</comment>
<dbReference type="InterPro" id="IPR000866">
    <property type="entry name" value="AhpC/TSA"/>
</dbReference>
<feature type="region of interest" description="Disordered" evidence="1">
    <location>
        <begin position="26"/>
        <end position="79"/>
    </location>
</feature>
<feature type="compositionally biased region" description="Basic and acidic residues" evidence="1">
    <location>
        <begin position="26"/>
        <end position="67"/>
    </location>
</feature>
<dbReference type="PROSITE" id="PS51352">
    <property type="entry name" value="THIOREDOXIN_2"/>
    <property type="match status" value="1"/>
</dbReference>